<name>A0A0A9BXG5_ARUDO</name>
<organism evidence="1">
    <name type="scientific">Arundo donax</name>
    <name type="common">Giant reed</name>
    <name type="synonym">Donax arundinaceus</name>
    <dbReference type="NCBI Taxonomy" id="35708"/>
    <lineage>
        <taxon>Eukaryota</taxon>
        <taxon>Viridiplantae</taxon>
        <taxon>Streptophyta</taxon>
        <taxon>Embryophyta</taxon>
        <taxon>Tracheophyta</taxon>
        <taxon>Spermatophyta</taxon>
        <taxon>Magnoliopsida</taxon>
        <taxon>Liliopsida</taxon>
        <taxon>Poales</taxon>
        <taxon>Poaceae</taxon>
        <taxon>PACMAD clade</taxon>
        <taxon>Arundinoideae</taxon>
        <taxon>Arundineae</taxon>
        <taxon>Arundo</taxon>
    </lineage>
</organism>
<reference evidence="1" key="1">
    <citation type="submission" date="2014-09" db="EMBL/GenBank/DDBJ databases">
        <authorList>
            <person name="Magalhaes I.L.F."/>
            <person name="Oliveira U."/>
            <person name="Santos F.R."/>
            <person name="Vidigal T.H.D.A."/>
            <person name="Brescovit A.D."/>
            <person name="Santos A.J."/>
        </authorList>
    </citation>
    <scope>NUCLEOTIDE SEQUENCE</scope>
    <source>
        <tissue evidence="1">Shoot tissue taken approximately 20 cm above the soil surface</tissue>
    </source>
</reference>
<evidence type="ECO:0000313" key="1">
    <source>
        <dbReference type="EMBL" id="JAD67986.1"/>
    </source>
</evidence>
<sequence>MVYINECFFRCGCSTIGT</sequence>
<dbReference type="EMBL" id="GBRH01229909">
    <property type="protein sequence ID" value="JAD67986.1"/>
    <property type="molecule type" value="Transcribed_RNA"/>
</dbReference>
<proteinExistence type="predicted"/>
<reference evidence="1" key="2">
    <citation type="journal article" date="2015" name="Data Brief">
        <title>Shoot transcriptome of the giant reed, Arundo donax.</title>
        <authorList>
            <person name="Barrero R.A."/>
            <person name="Guerrero F.D."/>
            <person name="Moolhuijzen P."/>
            <person name="Goolsby J.A."/>
            <person name="Tidwell J."/>
            <person name="Bellgard S.E."/>
            <person name="Bellgard M.I."/>
        </authorList>
    </citation>
    <scope>NUCLEOTIDE SEQUENCE</scope>
    <source>
        <tissue evidence="1">Shoot tissue taken approximately 20 cm above the soil surface</tissue>
    </source>
</reference>
<dbReference type="AlphaFoldDB" id="A0A0A9BXG5"/>
<accession>A0A0A9BXG5</accession>
<protein>
    <submittedName>
        <fullName evidence="1">Uncharacterized protein</fullName>
    </submittedName>
</protein>